<comment type="caution">
    <text evidence="2">The sequence shown here is derived from an EMBL/GenBank/DDBJ whole genome shotgun (WGS) entry which is preliminary data.</text>
</comment>
<accession>A0ABS4GTU4</accession>
<proteinExistence type="predicted"/>
<organism evidence="2 3">
    <name type="scientific">Ammoniphilus resinae</name>
    <dbReference type="NCBI Taxonomy" id="861532"/>
    <lineage>
        <taxon>Bacteria</taxon>
        <taxon>Bacillati</taxon>
        <taxon>Bacillota</taxon>
        <taxon>Bacilli</taxon>
        <taxon>Bacillales</taxon>
        <taxon>Paenibacillaceae</taxon>
        <taxon>Aneurinibacillus group</taxon>
        <taxon>Ammoniphilus</taxon>
    </lineage>
</organism>
<evidence type="ECO:0000313" key="2">
    <source>
        <dbReference type="EMBL" id="MBP1933706.1"/>
    </source>
</evidence>
<evidence type="ECO:0000313" key="3">
    <source>
        <dbReference type="Proteomes" id="UP001519343"/>
    </source>
</evidence>
<dbReference type="Gene3D" id="1.10.260.40">
    <property type="entry name" value="lambda repressor-like DNA-binding domains"/>
    <property type="match status" value="1"/>
</dbReference>
<dbReference type="InterPro" id="IPR000843">
    <property type="entry name" value="HTH_LacI"/>
</dbReference>
<dbReference type="EMBL" id="JAGGKT010000012">
    <property type="protein sequence ID" value="MBP1933706.1"/>
    <property type="molecule type" value="Genomic_DNA"/>
</dbReference>
<dbReference type="PROSITE" id="PS00356">
    <property type="entry name" value="HTH_LACI_1"/>
    <property type="match status" value="1"/>
</dbReference>
<evidence type="ECO:0000259" key="1">
    <source>
        <dbReference type="Pfam" id="PF00356"/>
    </source>
</evidence>
<keyword evidence="3" id="KW-1185">Reference proteome</keyword>
<name>A0ABS4GTU4_9BACL</name>
<dbReference type="Pfam" id="PF00356">
    <property type="entry name" value="LacI"/>
    <property type="match status" value="1"/>
</dbReference>
<dbReference type="InterPro" id="IPR010982">
    <property type="entry name" value="Lambda_DNA-bd_dom_sf"/>
</dbReference>
<gene>
    <name evidence="2" type="ORF">J2Z37_003719</name>
</gene>
<keyword evidence="2" id="KW-0238">DNA-binding</keyword>
<dbReference type="GO" id="GO:0003677">
    <property type="term" value="F:DNA binding"/>
    <property type="evidence" value="ECO:0007669"/>
    <property type="project" value="UniProtKB-KW"/>
</dbReference>
<dbReference type="RefSeq" id="WP_209811713.1">
    <property type="nucleotide sequence ID" value="NZ_JAGGKT010000012.1"/>
</dbReference>
<dbReference type="Proteomes" id="UP001519343">
    <property type="component" value="Unassembled WGS sequence"/>
</dbReference>
<sequence>MVTIKDIALAAKVSITTASLILNNKEGAIRILKCTLCKGRYKKV</sequence>
<reference evidence="2 3" key="1">
    <citation type="submission" date="2021-03" db="EMBL/GenBank/DDBJ databases">
        <title>Genomic Encyclopedia of Type Strains, Phase IV (KMG-IV): sequencing the most valuable type-strain genomes for metagenomic binning, comparative biology and taxonomic classification.</title>
        <authorList>
            <person name="Goeker M."/>
        </authorList>
    </citation>
    <scope>NUCLEOTIDE SEQUENCE [LARGE SCALE GENOMIC DNA]</scope>
    <source>
        <strain evidence="2 3">DSM 24738</strain>
    </source>
</reference>
<feature type="domain" description="HTH lacI-type" evidence="1">
    <location>
        <begin position="3"/>
        <end position="26"/>
    </location>
</feature>
<protein>
    <submittedName>
        <fullName evidence="2">DNA-binding LacI/PurR family transcriptional regulator</fullName>
    </submittedName>
</protein>
<dbReference type="SUPFAM" id="SSF47413">
    <property type="entry name" value="lambda repressor-like DNA-binding domains"/>
    <property type="match status" value="1"/>
</dbReference>